<comment type="subcellular location">
    <subcellularLocation>
        <location evidence="1 7">Cell membrane</location>
        <topology evidence="1 7">Multi-pass membrane protein</topology>
    </subcellularLocation>
</comment>
<evidence type="ECO:0000256" key="6">
    <source>
        <dbReference type="ARBA" id="ARBA00023136"/>
    </source>
</evidence>
<dbReference type="Gene3D" id="1.10.3720.10">
    <property type="entry name" value="MetI-like"/>
    <property type="match status" value="1"/>
</dbReference>
<keyword evidence="3" id="KW-1003">Cell membrane</keyword>
<feature type="transmembrane region" description="Helical" evidence="7">
    <location>
        <begin position="239"/>
        <end position="260"/>
    </location>
</feature>
<comment type="caution">
    <text evidence="9">The sequence shown here is derived from an EMBL/GenBank/DDBJ whole genome shotgun (WGS) entry which is preliminary data.</text>
</comment>
<evidence type="ECO:0000256" key="5">
    <source>
        <dbReference type="ARBA" id="ARBA00022989"/>
    </source>
</evidence>
<reference evidence="10" key="1">
    <citation type="journal article" date="2019" name="Int. J. Syst. Evol. Microbiol.">
        <title>The Global Catalogue of Microorganisms (GCM) 10K type strain sequencing project: providing services to taxonomists for standard genome sequencing and annotation.</title>
        <authorList>
            <consortium name="The Broad Institute Genomics Platform"/>
            <consortium name="The Broad Institute Genome Sequencing Center for Infectious Disease"/>
            <person name="Wu L."/>
            <person name="Ma J."/>
        </authorList>
    </citation>
    <scope>NUCLEOTIDE SEQUENCE [LARGE SCALE GENOMIC DNA]</scope>
    <source>
        <strain evidence="10">CCUG 54950</strain>
    </source>
</reference>
<dbReference type="RefSeq" id="WP_347324328.1">
    <property type="nucleotide sequence ID" value="NZ_JBCGUH010000003.1"/>
</dbReference>
<dbReference type="EMBL" id="JBHUEH010000010">
    <property type="protein sequence ID" value="MFD1884679.1"/>
    <property type="molecule type" value="Genomic_DNA"/>
</dbReference>
<keyword evidence="6 7" id="KW-0472">Membrane</keyword>
<evidence type="ECO:0000256" key="1">
    <source>
        <dbReference type="ARBA" id="ARBA00004651"/>
    </source>
</evidence>
<evidence type="ECO:0000313" key="9">
    <source>
        <dbReference type="EMBL" id="MFD1884679.1"/>
    </source>
</evidence>
<dbReference type="CDD" id="cd06261">
    <property type="entry name" value="TM_PBP2"/>
    <property type="match status" value="1"/>
</dbReference>
<evidence type="ECO:0000256" key="2">
    <source>
        <dbReference type="ARBA" id="ARBA00022448"/>
    </source>
</evidence>
<dbReference type="PANTHER" id="PTHR43744:SF12">
    <property type="entry name" value="ABC TRANSPORTER PERMEASE PROTEIN MG189-RELATED"/>
    <property type="match status" value="1"/>
</dbReference>
<evidence type="ECO:0000313" key="10">
    <source>
        <dbReference type="Proteomes" id="UP001597233"/>
    </source>
</evidence>
<protein>
    <submittedName>
        <fullName evidence="9">Carbohydrate ABC transporter permease</fullName>
    </submittedName>
</protein>
<dbReference type="SUPFAM" id="SSF161098">
    <property type="entry name" value="MetI-like"/>
    <property type="match status" value="1"/>
</dbReference>
<gene>
    <name evidence="9" type="ORF">ACFSC9_04010</name>
</gene>
<organism evidence="9 10">
    <name type="scientific">Paenibacillus wenxiniae</name>
    <dbReference type="NCBI Taxonomy" id="1636843"/>
    <lineage>
        <taxon>Bacteria</taxon>
        <taxon>Bacillati</taxon>
        <taxon>Bacillota</taxon>
        <taxon>Bacilli</taxon>
        <taxon>Bacillales</taxon>
        <taxon>Paenibacillaceae</taxon>
        <taxon>Paenibacillus</taxon>
    </lineage>
</organism>
<dbReference type="Proteomes" id="UP001597233">
    <property type="component" value="Unassembled WGS sequence"/>
</dbReference>
<comment type="similarity">
    <text evidence="7">Belongs to the binding-protein-dependent transport system permease family.</text>
</comment>
<evidence type="ECO:0000259" key="8">
    <source>
        <dbReference type="PROSITE" id="PS50928"/>
    </source>
</evidence>
<dbReference type="PANTHER" id="PTHR43744">
    <property type="entry name" value="ABC TRANSPORTER PERMEASE PROTEIN MG189-RELATED-RELATED"/>
    <property type="match status" value="1"/>
</dbReference>
<feature type="domain" description="ABC transmembrane type-1" evidence="8">
    <location>
        <begin position="71"/>
        <end position="260"/>
    </location>
</feature>
<feature type="transmembrane region" description="Helical" evidence="7">
    <location>
        <begin position="12"/>
        <end position="32"/>
    </location>
</feature>
<dbReference type="InterPro" id="IPR000515">
    <property type="entry name" value="MetI-like"/>
</dbReference>
<keyword evidence="5 7" id="KW-1133">Transmembrane helix</keyword>
<proteinExistence type="inferred from homology"/>
<keyword evidence="4 7" id="KW-0812">Transmembrane</keyword>
<keyword evidence="2 7" id="KW-0813">Transport</keyword>
<feature type="transmembrane region" description="Helical" evidence="7">
    <location>
        <begin position="181"/>
        <end position="206"/>
    </location>
</feature>
<accession>A0ABW4REG6</accession>
<evidence type="ECO:0000256" key="7">
    <source>
        <dbReference type="RuleBase" id="RU363032"/>
    </source>
</evidence>
<feature type="transmembrane region" description="Helical" evidence="7">
    <location>
        <begin position="70"/>
        <end position="94"/>
    </location>
</feature>
<dbReference type="Pfam" id="PF00528">
    <property type="entry name" value="BPD_transp_1"/>
    <property type="match status" value="1"/>
</dbReference>
<sequence length="274" mass="30646">MTSKMNAARIVIHVILIIGAVAMVFPFLWMVLTSLKTMEEATRVPIVFFPAQPVWANYSGVLQLLPFFEFFVNTVLVASAKVIGQLAFCSLAAYAFAKIDFPGKHLLFVLSLAVLMVPGQVYMLPQFLIMRDLHWLNTLKALIVPGLFSAFGMFMLRQFFMSLPNELAEAAKIDGCNQFKIYWRIMLPLTVPGLMAVAIFTMLASWNDLMWPLIVNSSPDKMTLAVGLSLLQGQFTTNFPVLMAGSVMATIPMLIIFIFFQRYFVEGISMTGSK</sequence>
<keyword evidence="10" id="KW-1185">Reference proteome</keyword>
<feature type="transmembrane region" description="Helical" evidence="7">
    <location>
        <begin position="106"/>
        <end position="129"/>
    </location>
</feature>
<evidence type="ECO:0000256" key="4">
    <source>
        <dbReference type="ARBA" id="ARBA00022692"/>
    </source>
</evidence>
<feature type="transmembrane region" description="Helical" evidence="7">
    <location>
        <begin position="141"/>
        <end position="160"/>
    </location>
</feature>
<dbReference type="PROSITE" id="PS50928">
    <property type="entry name" value="ABC_TM1"/>
    <property type="match status" value="1"/>
</dbReference>
<evidence type="ECO:0000256" key="3">
    <source>
        <dbReference type="ARBA" id="ARBA00022475"/>
    </source>
</evidence>
<dbReference type="InterPro" id="IPR035906">
    <property type="entry name" value="MetI-like_sf"/>
</dbReference>
<name>A0ABW4REG6_9BACL</name>